<sequence length="147" mass="15976">MSTTLTADKVSADELAQTEEFAQGLPQGSPLAIMLEGLLDAVRRGADVTLLASDKELTPNQAAQLLRVSRPHLVKIMDRGLLAYRLVGSNRRIAMADLLDYIERHERANAHVNQLLGTRTHAQLQAMDEAAPLTNEDLAALGTLVPE</sequence>
<dbReference type="Pfam" id="PF12728">
    <property type="entry name" value="HTH_17"/>
    <property type="match status" value="1"/>
</dbReference>
<dbReference type="InterPro" id="IPR010093">
    <property type="entry name" value="SinI_DNA-bd"/>
</dbReference>
<protein>
    <submittedName>
        <fullName evidence="2">Helix-turn-helix domain-containing protein</fullName>
    </submittedName>
</protein>
<dbReference type="InterPro" id="IPR041657">
    <property type="entry name" value="HTH_17"/>
</dbReference>
<feature type="domain" description="Helix-turn-helix" evidence="1">
    <location>
        <begin position="57"/>
        <end position="105"/>
    </location>
</feature>
<evidence type="ECO:0000313" key="3">
    <source>
        <dbReference type="Proteomes" id="UP000677180"/>
    </source>
</evidence>
<dbReference type="GO" id="GO:0003677">
    <property type="term" value="F:DNA binding"/>
    <property type="evidence" value="ECO:0007669"/>
    <property type="project" value="InterPro"/>
</dbReference>
<dbReference type="RefSeq" id="WP_014847825.1">
    <property type="nucleotide sequence ID" value="NZ_CP040007.1"/>
</dbReference>
<proteinExistence type="predicted"/>
<gene>
    <name evidence="2" type="ORF">J5A53_01485</name>
</gene>
<name>A0AB37I5D3_9ACTN</name>
<organism evidence="2 3">
    <name type="scientific">Arachnia propionica</name>
    <dbReference type="NCBI Taxonomy" id="1750"/>
    <lineage>
        <taxon>Bacteria</taxon>
        <taxon>Bacillati</taxon>
        <taxon>Actinomycetota</taxon>
        <taxon>Actinomycetes</taxon>
        <taxon>Propionibacteriales</taxon>
        <taxon>Propionibacteriaceae</taxon>
        <taxon>Arachnia</taxon>
    </lineage>
</organism>
<reference evidence="2" key="1">
    <citation type="submission" date="2021-03" db="EMBL/GenBank/DDBJ databases">
        <title>Human Oral Microbial Genomes.</title>
        <authorList>
            <person name="Johnston C.D."/>
            <person name="Chen T."/>
            <person name="Dewhirst F.E."/>
        </authorList>
    </citation>
    <scope>NUCLEOTIDE SEQUENCE</scope>
    <source>
        <strain evidence="2">F0714</strain>
    </source>
</reference>
<accession>A0AB37I5D3</accession>
<dbReference type="Proteomes" id="UP000677180">
    <property type="component" value="Chromosome"/>
</dbReference>
<dbReference type="EMBL" id="CP072385">
    <property type="protein sequence ID" value="QUC11404.1"/>
    <property type="molecule type" value="Genomic_DNA"/>
</dbReference>
<dbReference type="NCBIfam" id="TIGR01764">
    <property type="entry name" value="excise"/>
    <property type="match status" value="1"/>
</dbReference>
<evidence type="ECO:0000259" key="1">
    <source>
        <dbReference type="Pfam" id="PF12728"/>
    </source>
</evidence>
<evidence type="ECO:0000313" key="2">
    <source>
        <dbReference type="EMBL" id="QUC11404.1"/>
    </source>
</evidence>
<dbReference type="AlphaFoldDB" id="A0AB37I5D3"/>